<dbReference type="PANTHER" id="PTHR43613:SF1">
    <property type="entry name" value="ABC TRANSPORTER, ATP-BINDING PROTEIN"/>
    <property type="match status" value="1"/>
</dbReference>
<reference evidence="4" key="1">
    <citation type="journal article" date="2020" name="mSystems">
        <title>Genome- and Community-Level Interaction Insights into Carbon Utilization and Element Cycling Functions of Hydrothermarchaeota in Hydrothermal Sediment.</title>
        <authorList>
            <person name="Zhou Z."/>
            <person name="Liu Y."/>
            <person name="Xu W."/>
            <person name="Pan J."/>
            <person name="Luo Z.H."/>
            <person name="Li M."/>
        </authorList>
    </citation>
    <scope>NUCLEOTIDE SEQUENCE [LARGE SCALE GENOMIC DNA]</scope>
    <source>
        <strain evidence="4">SpSt-642</strain>
    </source>
</reference>
<dbReference type="PROSITE" id="PS50893">
    <property type="entry name" value="ABC_TRANSPORTER_2"/>
    <property type="match status" value="1"/>
</dbReference>
<dbReference type="GO" id="GO:0016887">
    <property type="term" value="F:ATP hydrolysis activity"/>
    <property type="evidence" value="ECO:0007669"/>
    <property type="project" value="InterPro"/>
</dbReference>
<dbReference type="GO" id="GO:0005524">
    <property type="term" value="F:ATP binding"/>
    <property type="evidence" value="ECO:0007669"/>
    <property type="project" value="UniProtKB-KW"/>
</dbReference>
<accession>A0A7C4D7X3</accession>
<sequence length="254" mass="28171">MEPHVLEVLDLHKVYSNGVYALRGLSFVVKKGEIYGLIGPNGSGKTTTLRIIAGLVKPTKGLIRIAGFDIVKKPEITKQYIGYLPEEADVYYRLTGLEHIEFYAKLYGLDSEAVEYGVKLSGLGDRLYDEAGTYSKGMKRRLLLAITLMRKPMLAILDEPTSGLDVQASLKVRDIIKQFVRESSSSVVISSHNMLEIEYLANRIGLIYKGKLVFEGAPADVLKKTNSSNLEEAFVKIIESSGVENGFDHESTYT</sequence>
<dbReference type="EMBL" id="DTBJ01000056">
    <property type="protein sequence ID" value="HGM59195.1"/>
    <property type="molecule type" value="Genomic_DNA"/>
</dbReference>
<dbReference type="Pfam" id="PF00005">
    <property type="entry name" value="ABC_tran"/>
    <property type="match status" value="1"/>
</dbReference>
<dbReference type="AlphaFoldDB" id="A0A7C4D7X3"/>
<dbReference type="PROSITE" id="PS00211">
    <property type="entry name" value="ABC_TRANSPORTER_1"/>
    <property type="match status" value="1"/>
</dbReference>
<dbReference type="SMART" id="SM00382">
    <property type="entry name" value="AAA"/>
    <property type="match status" value="1"/>
</dbReference>
<keyword evidence="2 4" id="KW-0067">ATP-binding</keyword>
<name>A0A7C4D7X3_STAMA</name>
<dbReference type="SUPFAM" id="SSF52540">
    <property type="entry name" value="P-loop containing nucleoside triphosphate hydrolases"/>
    <property type="match status" value="1"/>
</dbReference>
<evidence type="ECO:0000259" key="3">
    <source>
        <dbReference type="PROSITE" id="PS50893"/>
    </source>
</evidence>
<feature type="domain" description="ABC transporter" evidence="3">
    <location>
        <begin position="6"/>
        <end position="234"/>
    </location>
</feature>
<dbReference type="Gene3D" id="3.40.50.300">
    <property type="entry name" value="P-loop containing nucleotide triphosphate hydrolases"/>
    <property type="match status" value="1"/>
</dbReference>
<gene>
    <name evidence="4" type="ORF">ENU14_06410</name>
</gene>
<evidence type="ECO:0000313" key="4">
    <source>
        <dbReference type="EMBL" id="HGM59195.1"/>
    </source>
</evidence>
<dbReference type="InterPro" id="IPR003439">
    <property type="entry name" value="ABC_transporter-like_ATP-bd"/>
</dbReference>
<dbReference type="InterPro" id="IPR017871">
    <property type="entry name" value="ABC_transporter-like_CS"/>
</dbReference>
<keyword evidence="1" id="KW-0547">Nucleotide-binding</keyword>
<comment type="caution">
    <text evidence="4">The sequence shown here is derived from an EMBL/GenBank/DDBJ whole genome shotgun (WGS) entry which is preliminary data.</text>
</comment>
<dbReference type="CDD" id="cd03230">
    <property type="entry name" value="ABC_DR_subfamily_A"/>
    <property type="match status" value="1"/>
</dbReference>
<organism evidence="4">
    <name type="scientific">Staphylothermus marinus</name>
    <dbReference type="NCBI Taxonomy" id="2280"/>
    <lineage>
        <taxon>Archaea</taxon>
        <taxon>Thermoproteota</taxon>
        <taxon>Thermoprotei</taxon>
        <taxon>Desulfurococcales</taxon>
        <taxon>Desulfurococcaceae</taxon>
        <taxon>Staphylothermus</taxon>
    </lineage>
</organism>
<dbReference type="InterPro" id="IPR027417">
    <property type="entry name" value="P-loop_NTPase"/>
</dbReference>
<proteinExistence type="predicted"/>
<protein>
    <submittedName>
        <fullName evidence="4">ABC transporter ATP-binding protein</fullName>
    </submittedName>
</protein>
<evidence type="ECO:0000256" key="1">
    <source>
        <dbReference type="ARBA" id="ARBA00022741"/>
    </source>
</evidence>
<dbReference type="PANTHER" id="PTHR43613">
    <property type="entry name" value="ABC TRANSPORTER, ATP-BINDING PROTEIN"/>
    <property type="match status" value="1"/>
</dbReference>
<evidence type="ECO:0000256" key="2">
    <source>
        <dbReference type="ARBA" id="ARBA00022840"/>
    </source>
</evidence>
<dbReference type="InterPro" id="IPR003593">
    <property type="entry name" value="AAA+_ATPase"/>
</dbReference>